<dbReference type="HOGENOM" id="CLU_925630_0_0_1"/>
<evidence type="ECO:0000313" key="3">
    <source>
        <dbReference type="EnsemblPlants" id="OMERI01G08210.2"/>
    </source>
</evidence>
<reference evidence="3" key="1">
    <citation type="submission" date="2015-04" db="UniProtKB">
        <authorList>
            <consortium name="EnsemblPlants"/>
        </authorList>
    </citation>
    <scope>IDENTIFICATION</scope>
</reference>
<protein>
    <recommendedName>
        <fullName evidence="2">Thioesterase domain-containing protein</fullName>
    </recommendedName>
</protein>
<proteinExistence type="inferred from homology"/>
<reference evidence="3" key="2">
    <citation type="submission" date="2018-05" db="EMBL/GenBank/DDBJ databases">
        <title>OmerRS3 (Oryza meridionalis Reference Sequence Version 3).</title>
        <authorList>
            <person name="Zhang J."/>
            <person name="Kudrna D."/>
            <person name="Lee S."/>
            <person name="Talag J."/>
            <person name="Welchert J."/>
            <person name="Wing R.A."/>
        </authorList>
    </citation>
    <scope>NUCLEOTIDE SEQUENCE [LARGE SCALE GENOMIC DNA]</scope>
    <source>
        <strain evidence="3">cv. OR44</strain>
    </source>
</reference>
<dbReference type="CDD" id="cd03443">
    <property type="entry name" value="PaaI_thioesterase"/>
    <property type="match status" value="1"/>
</dbReference>
<dbReference type="InterPro" id="IPR006683">
    <property type="entry name" value="Thioestr_dom"/>
</dbReference>
<dbReference type="PANTHER" id="PTHR21660">
    <property type="entry name" value="THIOESTERASE SUPERFAMILY MEMBER-RELATED"/>
    <property type="match status" value="1"/>
</dbReference>
<dbReference type="InterPro" id="IPR039298">
    <property type="entry name" value="ACOT13"/>
</dbReference>
<evidence type="ECO:0000313" key="4">
    <source>
        <dbReference type="Proteomes" id="UP000008021"/>
    </source>
</evidence>
<dbReference type="EnsemblPlants" id="OMERI01G08210.2">
    <property type="protein sequence ID" value="OMERI01G08210.2"/>
    <property type="gene ID" value="OMERI01G08210"/>
</dbReference>
<dbReference type="GO" id="GO:0047617">
    <property type="term" value="F:fatty acyl-CoA hydrolase activity"/>
    <property type="evidence" value="ECO:0007669"/>
    <property type="project" value="InterPro"/>
</dbReference>
<dbReference type="SUPFAM" id="SSF54637">
    <property type="entry name" value="Thioesterase/thiol ester dehydrase-isomerase"/>
    <property type="match status" value="2"/>
</dbReference>
<dbReference type="AlphaFoldDB" id="A0A0E0BZG0"/>
<organism evidence="3">
    <name type="scientific">Oryza meridionalis</name>
    <dbReference type="NCBI Taxonomy" id="40149"/>
    <lineage>
        <taxon>Eukaryota</taxon>
        <taxon>Viridiplantae</taxon>
        <taxon>Streptophyta</taxon>
        <taxon>Embryophyta</taxon>
        <taxon>Tracheophyta</taxon>
        <taxon>Spermatophyta</taxon>
        <taxon>Magnoliopsida</taxon>
        <taxon>Liliopsida</taxon>
        <taxon>Poales</taxon>
        <taxon>Poaceae</taxon>
        <taxon>BOP clade</taxon>
        <taxon>Oryzoideae</taxon>
        <taxon>Oryzeae</taxon>
        <taxon>Oryzinae</taxon>
        <taxon>Oryza</taxon>
    </lineage>
</organism>
<dbReference type="Proteomes" id="UP000008021">
    <property type="component" value="Chromosome 1"/>
</dbReference>
<comment type="similarity">
    <text evidence="1">Belongs to the thioesterase PaaI family.</text>
</comment>
<dbReference type="Pfam" id="PF03061">
    <property type="entry name" value="4HBT"/>
    <property type="match status" value="2"/>
</dbReference>
<name>A0A0E0BZG0_9ORYZ</name>
<accession>A0A0E0BZG0</accession>
<feature type="domain" description="Thioesterase" evidence="2">
    <location>
        <begin position="71"/>
        <end position="116"/>
    </location>
</feature>
<feature type="domain" description="Thioesterase" evidence="2">
    <location>
        <begin position="223"/>
        <end position="294"/>
    </location>
</feature>
<evidence type="ECO:0000256" key="1">
    <source>
        <dbReference type="ARBA" id="ARBA00008324"/>
    </source>
</evidence>
<keyword evidence="4" id="KW-1185">Reference proteome</keyword>
<dbReference type="Gramene" id="OMERI01G08210.2">
    <property type="protein sequence ID" value="OMERI01G08210.2"/>
    <property type="gene ID" value="OMERI01G08210"/>
</dbReference>
<dbReference type="InterPro" id="IPR029069">
    <property type="entry name" value="HotDog_dom_sf"/>
</dbReference>
<dbReference type="PANTHER" id="PTHR21660:SF40">
    <property type="entry name" value="OS01G0229600 PROTEIN"/>
    <property type="match status" value="1"/>
</dbReference>
<evidence type="ECO:0000259" key="2">
    <source>
        <dbReference type="Pfam" id="PF03061"/>
    </source>
</evidence>
<dbReference type="Gene3D" id="3.10.129.10">
    <property type="entry name" value="Hotdog Thioesterase"/>
    <property type="match status" value="2"/>
</dbReference>
<sequence length="322" mass="34027">MGGSAAAAPPAPAWMAAGARRWLEEAGVAFDGSDRRAFNALPLAGARVSLAEGGRAVCSLRVTAELTDGEGNWHPGAIAAAADDVCAAAIMSVEGIIKVSVHYDISYFSPAKLHDSGELVAIGRQWMSTTRPKKDQASSKLQASISKGGDMDGESPAAAALRLAPVARRWLENPRESLARSREEGCGDAFNMVVMPGFRVSLAEPGRLVCSFRVPATVADADGRWHAGAMAAAVDNLCAAVAYTADGVHRFTINQAMSFFSPAEHGEEVEMDGRVAHRKGKLTAAVVEVRRKASGELVAIGRQWMTSTRARPEKNGESRSKL</sequence>